<dbReference type="AlphaFoldDB" id="A0A0F4GIU3"/>
<dbReference type="EMBL" id="LAFY01000523">
    <property type="protein sequence ID" value="KJX97188.1"/>
    <property type="molecule type" value="Genomic_DNA"/>
</dbReference>
<feature type="transmembrane region" description="Helical" evidence="6">
    <location>
        <begin position="290"/>
        <end position="313"/>
    </location>
</feature>
<dbReference type="Gene3D" id="1.20.1740.10">
    <property type="entry name" value="Amino acid/polyamine transporter I"/>
    <property type="match status" value="1"/>
</dbReference>
<dbReference type="Pfam" id="PF13520">
    <property type="entry name" value="AA_permease_2"/>
    <property type="match status" value="1"/>
</dbReference>
<evidence type="ECO:0000256" key="1">
    <source>
        <dbReference type="ARBA" id="ARBA00004141"/>
    </source>
</evidence>
<proteinExistence type="predicted"/>
<feature type="transmembrane region" description="Helical" evidence="6">
    <location>
        <begin position="416"/>
        <end position="437"/>
    </location>
</feature>
<feature type="transmembrane region" description="Helical" evidence="6">
    <location>
        <begin position="449"/>
        <end position="471"/>
    </location>
</feature>
<keyword evidence="4 6" id="KW-1133">Transmembrane helix</keyword>
<evidence type="ECO:0000256" key="6">
    <source>
        <dbReference type="SAM" id="Phobius"/>
    </source>
</evidence>
<feature type="transmembrane region" description="Helical" evidence="6">
    <location>
        <begin position="58"/>
        <end position="80"/>
    </location>
</feature>
<dbReference type="GO" id="GO:0016020">
    <property type="term" value="C:membrane"/>
    <property type="evidence" value="ECO:0007669"/>
    <property type="project" value="UniProtKB-SubCell"/>
</dbReference>
<name>A0A0F4GIU3_9PEZI</name>
<dbReference type="PANTHER" id="PTHR45649:SF28">
    <property type="entry name" value="TRANSPORTER, PUTATIVE (EUROFUNG)-RELATED"/>
    <property type="match status" value="1"/>
</dbReference>
<keyword evidence="5 6" id="KW-0472">Membrane</keyword>
<evidence type="ECO:0000256" key="4">
    <source>
        <dbReference type="ARBA" id="ARBA00022989"/>
    </source>
</evidence>
<feature type="transmembrane region" description="Helical" evidence="6">
    <location>
        <begin position="249"/>
        <end position="269"/>
    </location>
</feature>
<evidence type="ECO:0000256" key="5">
    <source>
        <dbReference type="ARBA" id="ARBA00023136"/>
    </source>
</evidence>
<protein>
    <submittedName>
        <fullName evidence="7">Amino acid permease like protein</fullName>
    </submittedName>
</protein>
<keyword evidence="2" id="KW-0813">Transport</keyword>
<dbReference type="InterPro" id="IPR002293">
    <property type="entry name" value="AA/rel_permease1"/>
</dbReference>
<accession>A0A0F4GIU3</accession>
<comment type="caution">
    <text evidence="7">The sequence shown here is derived from an EMBL/GenBank/DDBJ whole genome shotgun (WGS) entry which is preliminary data.</text>
</comment>
<feature type="transmembrane region" description="Helical" evidence="6">
    <location>
        <begin position="211"/>
        <end position="229"/>
    </location>
</feature>
<sequence>MSTMSSNSIDGHAKEGTYGIEHEHTGTEVGQIQGADNEILAELGYTPTLTRNRTLATVLFQSIAIIAVPFGEGTALNTALIGGGQLPYFVGWILVSVLDMTVALSLAELASRFPTAAGPYYWVYRLMPENRSRKTLSFITGWIWLVGNWTIALSVNFGFASLIAGTVTMYHPEWAATPWQLLLIFYAICIGVFAVVAFGNRILPYIDTVAAGWNLICILVVFLGLSISAKAGRHSAADALAYYDTTHSGWGNWGFAIGLLPAAYTYAAFGMITSMAEEVNEPERTIPKALCYGIPLSAITGLFYILPICFTLPPLQDVLNAPAAQGLPYIFHTVMGSPGGGLGLMFTVLGVAAFCSISITTTASRCTWAFARDRALPFSALWARLDFGDTPVMALALTTVVQMLLGLINLGSSSAFVAFVSVGVIGLAAAYAIPVAVSMTQGRKAVSTASFRLPSIIGWSMNVLMVVWIMFQMILFSMPATLPVTAVSMNYSSVVFVGFFVLSTIYYVVWARKVYEGPAKSDLA</sequence>
<dbReference type="PIRSF" id="PIRSF006060">
    <property type="entry name" value="AA_transporter"/>
    <property type="match status" value="1"/>
</dbReference>
<feature type="transmembrane region" description="Helical" evidence="6">
    <location>
        <begin position="392"/>
        <end position="410"/>
    </location>
</feature>
<evidence type="ECO:0000256" key="3">
    <source>
        <dbReference type="ARBA" id="ARBA00022692"/>
    </source>
</evidence>
<comment type="subcellular location">
    <subcellularLocation>
        <location evidence="1">Membrane</location>
        <topology evidence="1">Multi-pass membrane protein</topology>
    </subcellularLocation>
</comment>
<feature type="transmembrane region" description="Helical" evidence="6">
    <location>
        <begin position="135"/>
        <end position="159"/>
    </location>
</feature>
<dbReference type="STRING" id="1047168.A0A0F4GIU3"/>
<dbReference type="GO" id="GO:0022857">
    <property type="term" value="F:transmembrane transporter activity"/>
    <property type="evidence" value="ECO:0007669"/>
    <property type="project" value="InterPro"/>
</dbReference>
<evidence type="ECO:0000256" key="2">
    <source>
        <dbReference type="ARBA" id="ARBA00022448"/>
    </source>
</evidence>
<dbReference type="PANTHER" id="PTHR45649">
    <property type="entry name" value="AMINO-ACID PERMEASE BAT1"/>
    <property type="match status" value="1"/>
</dbReference>
<organism evidence="7 8">
    <name type="scientific">Zymoseptoria brevis</name>
    <dbReference type="NCBI Taxonomy" id="1047168"/>
    <lineage>
        <taxon>Eukaryota</taxon>
        <taxon>Fungi</taxon>
        <taxon>Dikarya</taxon>
        <taxon>Ascomycota</taxon>
        <taxon>Pezizomycotina</taxon>
        <taxon>Dothideomycetes</taxon>
        <taxon>Dothideomycetidae</taxon>
        <taxon>Mycosphaerellales</taxon>
        <taxon>Mycosphaerellaceae</taxon>
        <taxon>Zymoseptoria</taxon>
    </lineage>
</organism>
<keyword evidence="8" id="KW-1185">Reference proteome</keyword>
<dbReference type="Proteomes" id="UP000033647">
    <property type="component" value="Unassembled WGS sequence"/>
</dbReference>
<evidence type="ECO:0000313" key="7">
    <source>
        <dbReference type="EMBL" id="KJX97188.1"/>
    </source>
</evidence>
<feature type="transmembrane region" description="Helical" evidence="6">
    <location>
        <begin position="179"/>
        <end position="199"/>
    </location>
</feature>
<keyword evidence="3 6" id="KW-0812">Transmembrane</keyword>
<reference evidence="7 8" key="1">
    <citation type="submission" date="2015-03" db="EMBL/GenBank/DDBJ databases">
        <title>RNA-seq based gene annotation and comparative genomics of four Zymoseptoria species reveal species-specific pathogenicity related genes and transposable element activity.</title>
        <authorList>
            <person name="Grandaubert J."/>
            <person name="Bhattacharyya A."/>
            <person name="Stukenbrock E.H."/>
        </authorList>
    </citation>
    <scope>NUCLEOTIDE SEQUENCE [LARGE SCALE GENOMIC DNA]</scope>
    <source>
        <strain evidence="7 8">Zb18110</strain>
    </source>
</reference>
<evidence type="ECO:0000313" key="8">
    <source>
        <dbReference type="Proteomes" id="UP000033647"/>
    </source>
</evidence>
<gene>
    <name evidence="7" type="ORF">TI39_contig531g00018</name>
</gene>
<feature type="transmembrane region" description="Helical" evidence="6">
    <location>
        <begin position="344"/>
        <end position="371"/>
    </location>
</feature>
<feature type="transmembrane region" description="Helical" evidence="6">
    <location>
        <begin position="491"/>
        <end position="510"/>
    </location>
</feature>
<dbReference type="OrthoDB" id="3900342at2759"/>